<dbReference type="EC" id="3.1.1.-" evidence="9"/>
<evidence type="ECO:0000313" key="13">
    <source>
        <dbReference type="Proteomes" id="UP001054889"/>
    </source>
</evidence>
<feature type="compositionally biased region" description="Polar residues" evidence="10">
    <location>
        <begin position="1007"/>
        <end position="1021"/>
    </location>
</feature>
<sequence>MSSWGLGWKRSSEIFHLTLDYGDYTDDDYHHRQPSSPPPPSGIPSAVAAAAAAAQSSSPTATCNGDLGFRIELDWSASDDEDQVALRLQSQLMVTLPPPHDAVSVDLTLKAEDAEEVGVEMRVVRRREALRSVRVARAPGSALGSGDGAGVLARLIRSNLAPAPAVDGPTAAAGVPVLADHWRSVSVLSLCNCGLLVLPVELTRLPLLEKLYLDNNKLSVLPPEVGALRNMKVLSVDSNMLVSVPAVELRQCVLLEELSLEHNKLVRPLLDFRSMSKLRVLRLFGNPLEFLPEILPLHNLRHLTLANIRIEALESLKSVTVQIETENSSYFIAARHKLSAFFSLVFRFSSCHHPLLASALAKIMEDRSNQVAISKEENAVRQLISMISSDNRHVVEQACLALSSLASDISSAMQLIKCDIMKPIEAVLKSFDEEELVSVLQVVVSLTFVSDHVAQKMLTKDVLKSLKGFFGNLAFCLETRRTLMHSDSLRDLLIRLTVSQEHRVSKAAARALAILGENENLRRAIRGRPVAKKGLRILSMDGGGMKGLATVQMLKQIEQGTGKRIHEMFDLICGTSTGGMLAMALGIKRMTLDQCEEIYTKLGKLLFAEPFPKDEAATWKEKIDQLFKSSSQSFRVVVHGSKHSADQFERLLKEMCADEDGDLLIESAVKGVPKYPPGTLEVSPGLTESPSIGATGTAVSGAPVGMKRGAFMGSCKHQVWQAIRASSAAPYYLDDFSDDVNRWQDGAIVANNPTIFAIREAQLLWPDTRIDCLVSIGCGSVPTKSRRGGWRYLDTGQVLIESSCSVERVEETLDTLIPMLPEMQYFRFNPVDERCGMELDETDPAVWLKLEAATEEYIQKNFLAFKNLCELLVPRYQEEEMSSNITKSLSFSTLTSSNSGFSESNPTLGWRRVVLLVEASFSPDSVKKINHARSLETFCSQNGIRLALMNSASGFGKPATTLPTPITSPLFTGSFPSSPLLYSPEGTQRIGRIDLVPPLSLDGHPTAKSSPPTSPLRSRQPTAHVRSLYDKLQNMPQVGVIHLALQNDSTGSVLSWQNDVFVVAEPGELADRFLQSVKTSLSTLLRGRSHWIPYKNMLSQVGAWRERIIVCSGRYGVTHGLIKAFVDAGAKAVISSSIEPPDAQAISYHGMDVNGNLENGKFVIVEDETDELEPEPASPISDWEDSDAEKSGNNDVDDEEYLAQFICLLYDKFFREGVTVDTALQQALRLHPKMKFSCHLPHVL</sequence>
<dbReference type="PANTHER" id="PTHR24185">
    <property type="entry name" value="CALCIUM-INDEPENDENT PHOSPHOLIPASE A2-GAMMA"/>
    <property type="match status" value="1"/>
</dbReference>
<feature type="active site" description="Proton acceptor" evidence="8">
    <location>
        <position position="745"/>
    </location>
</feature>
<dbReference type="InterPro" id="IPR016035">
    <property type="entry name" value="Acyl_Trfase/lysoPLipase"/>
</dbReference>
<keyword evidence="6 8" id="KW-0443">Lipid metabolism</keyword>
<dbReference type="InterPro" id="IPR001611">
    <property type="entry name" value="Leu-rich_rpt"/>
</dbReference>
<dbReference type="InterPro" id="IPR003591">
    <property type="entry name" value="Leu-rich_rpt_typical-subtyp"/>
</dbReference>
<dbReference type="InterPro" id="IPR002641">
    <property type="entry name" value="PNPLA_dom"/>
</dbReference>
<feature type="region of interest" description="Disordered" evidence="10">
    <location>
        <begin position="1001"/>
        <end position="1021"/>
    </location>
</feature>
<evidence type="ECO:0000256" key="4">
    <source>
        <dbReference type="ARBA" id="ARBA00022821"/>
    </source>
</evidence>
<dbReference type="GO" id="GO:0016042">
    <property type="term" value="P:lipid catabolic process"/>
    <property type="evidence" value="ECO:0007669"/>
    <property type="project" value="UniProtKB-UniRule"/>
</dbReference>
<dbReference type="EMBL" id="BQKI01000084">
    <property type="protein sequence ID" value="GJN32498.1"/>
    <property type="molecule type" value="Genomic_DNA"/>
</dbReference>
<keyword evidence="13" id="KW-1185">Reference proteome</keyword>
<feature type="short sequence motif" description="GXSXG" evidence="8">
    <location>
        <begin position="574"/>
        <end position="578"/>
    </location>
</feature>
<comment type="similarity">
    <text evidence="9">Belongs to the patatin family.</text>
</comment>
<protein>
    <recommendedName>
        <fullName evidence="9">Patatin</fullName>
        <ecNumber evidence="9">3.1.1.-</ecNumber>
    </recommendedName>
</protein>
<accession>A0AAV5FCW8</accession>
<feature type="region of interest" description="Disordered" evidence="10">
    <location>
        <begin position="1171"/>
        <end position="1195"/>
    </location>
</feature>
<dbReference type="Gene3D" id="1.25.10.10">
    <property type="entry name" value="Leucine-rich Repeat Variant"/>
    <property type="match status" value="1"/>
</dbReference>
<feature type="short sequence motif" description="GXGXXG" evidence="8">
    <location>
        <begin position="542"/>
        <end position="547"/>
    </location>
</feature>
<comment type="function">
    <text evidence="7">Possesses non-specific lipolytic acyl hydrolase (LAH) activity. Hydrolyzes phospholipids as well as galactolipids. May play a role in disease resistance.</text>
</comment>
<comment type="caution">
    <text evidence="12">The sequence shown here is derived from an EMBL/GenBank/DDBJ whole genome shotgun (WGS) entry which is preliminary data.</text>
</comment>
<dbReference type="GO" id="GO:0016020">
    <property type="term" value="C:membrane"/>
    <property type="evidence" value="ECO:0007669"/>
    <property type="project" value="TreeGrafter"/>
</dbReference>
<dbReference type="Gene3D" id="3.40.1090.10">
    <property type="entry name" value="Cytosolic phospholipase A2 catalytic domain"/>
    <property type="match status" value="1"/>
</dbReference>
<evidence type="ECO:0000256" key="8">
    <source>
        <dbReference type="PROSITE-ProRule" id="PRU01161"/>
    </source>
</evidence>
<evidence type="ECO:0000256" key="5">
    <source>
        <dbReference type="ARBA" id="ARBA00022963"/>
    </source>
</evidence>
<dbReference type="SUPFAM" id="SSF52151">
    <property type="entry name" value="FabD/lysophospholipase-like"/>
    <property type="match status" value="1"/>
</dbReference>
<dbReference type="InterPro" id="IPR000225">
    <property type="entry name" value="Armadillo"/>
</dbReference>
<keyword evidence="4" id="KW-0611">Plant defense</keyword>
<dbReference type="InterPro" id="IPR016024">
    <property type="entry name" value="ARM-type_fold"/>
</dbReference>
<evidence type="ECO:0000256" key="9">
    <source>
        <dbReference type="RuleBase" id="RU361262"/>
    </source>
</evidence>
<reference evidence="12" key="1">
    <citation type="journal article" date="2018" name="DNA Res.">
        <title>Multiple hybrid de novo genome assembly of finger millet, an orphan allotetraploid crop.</title>
        <authorList>
            <person name="Hatakeyama M."/>
            <person name="Aluri S."/>
            <person name="Balachadran M.T."/>
            <person name="Sivarajan S.R."/>
            <person name="Patrignani A."/>
            <person name="Gruter S."/>
            <person name="Poveda L."/>
            <person name="Shimizu-Inatsugi R."/>
            <person name="Baeten J."/>
            <person name="Francoijs K.J."/>
            <person name="Nataraja K.N."/>
            <person name="Reddy Y.A.N."/>
            <person name="Phadnis S."/>
            <person name="Ravikumar R.L."/>
            <person name="Schlapbach R."/>
            <person name="Sreeman S.M."/>
            <person name="Shimizu K.K."/>
        </authorList>
    </citation>
    <scope>NUCLEOTIDE SEQUENCE</scope>
</reference>
<dbReference type="Proteomes" id="UP001054889">
    <property type="component" value="Unassembled WGS sequence"/>
</dbReference>
<gene>
    <name evidence="12" type="primary">gb21012</name>
    <name evidence="12" type="ORF">PR202_gb21012</name>
</gene>
<evidence type="ECO:0000256" key="2">
    <source>
        <dbReference type="ARBA" id="ARBA00022737"/>
    </source>
</evidence>
<organism evidence="12 13">
    <name type="scientific">Eleusine coracana subsp. coracana</name>
    <dbReference type="NCBI Taxonomy" id="191504"/>
    <lineage>
        <taxon>Eukaryota</taxon>
        <taxon>Viridiplantae</taxon>
        <taxon>Streptophyta</taxon>
        <taxon>Embryophyta</taxon>
        <taxon>Tracheophyta</taxon>
        <taxon>Spermatophyta</taxon>
        <taxon>Magnoliopsida</taxon>
        <taxon>Liliopsida</taxon>
        <taxon>Poales</taxon>
        <taxon>Poaceae</taxon>
        <taxon>PACMAD clade</taxon>
        <taxon>Chloridoideae</taxon>
        <taxon>Cynodonteae</taxon>
        <taxon>Eleusininae</taxon>
        <taxon>Eleusine</taxon>
    </lineage>
</organism>
<keyword evidence="3 8" id="KW-0378">Hydrolase</keyword>
<keyword evidence="1" id="KW-0433">Leucine-rich repeat</keyword>
<evidence type="ECO:0000259" key="11">
    <source>
        <dbReference type="PROSITE" id="PS51635"/>
    </source>
</evidence>
<feature type="domain" description="PNPLA" evidence="11">
    <location>
        <begin position="538"/>
        <end position="758"/>
    </location>
</feature>
<feature type="short sequence motif" description="DGA/G" evidence="8">
    <location>
        <begin position="745"/>
        <end position="747"/>
    </location>
</feature>
<feature type="active site" description="Nucleophile" evidence="8">
    <location>
        <position position="576"/>
    </location>
</feature>
<dbReference type="Pfam" id="PF00514">
    <property type="entry name" value="Arm"/>
    <property type="match status" value="1"/>
</dbReference>
<evidence type="ECO:0000256" key="3">
    <source>
        <dbReference type="ARBA" id="ARBA00022801"/>
    </source>
</evidence>
<dbReference type="AlphaFoldDB" id="A0AAV5FCW8"/>
<dbReference type="PANTHER" id="PTHR24185:SF1">
    <property type="entry name" value="CALCIUM-INDEPENDENT PHOSPHOLIPASE A2-GAMMA"/>
    <property type="match status" value="1"/>
</dbReference>
<dbReference type="CDD" id="cd07211">
    <property type="entry name" value="Pat_PNPLA8"/>
    <property type="match status" value="1"/>
</dbReference>
<dbReference type="InterPro" id="IPR011989">
    <property type="entry name" value="ARM-like"/>
</dbReference>
<dbReference type="SUPFAM" id="SSF48371">
    <property type="entry name" value="ARM repeat"/>
    <property type="match status" value="1"/>
</dbReference>
<dbReference type="GO" id="GO:0004620">
    <property type="term" value="F:phospholipase activity"/>
    <property type="evidence" value="ECO:0007669"/>
    <property type="project" value="InterPro"/>
</dbReference>
<dbReference type="GO" id="GO:0006952">
    <property type="term" value="P:defense response"/>
    <property type="evidence" value="ECO:0007669"/>
    <property type="project" value="UniProtKB-KW"/>
</dbReference>
<dbReference type="PROSITE" id="PS51635">
    <property type="entry name" value="PNPLA"/>
    <property type="match status" value="1"/>
</dbReference>
<dbReference type="SMART" id="SM00369">
    <property type="entry name" value="LRR_TYP"/>
    <property type="match status" value="3"/>
</dbReference>
<dbReference type="InterPro" id="IPR045217">
    <property type="entry name" value="PNPLA8-like"/>
</dbReference>
<name>A0AAV5FCW8_ELECO</name>
<comment type="domain">
    <text evidence="9">The nitrogen atoms of the two glycine residues in the GGXR motif define the oxyanion hole, and stabilize the oxyanion that forms during the nucleophilic attack by the catalytic serine during substrate cleavage.</text>
</comment>
<evidence type="ECO:0000256" key="1">
    <source>
        <dbReference type="ARBA" id="ARBA00022614"/>
    </source>
</evidence>
<dbReference type="Pfam" id="PF13855">
    <property type="entry name" value="LRR_8"/>
    <property type="match status" value="1"/>
</dbReference>
<proteinExistence type="inferred from homology"/>
<dbReference type="InterPro" id="IPR032675">
    <property type="entry name" value="LRR_dom_sf"/>
</dbReference>
<keyword evidence="5 8" id="KW-0442">Lipid degradation</keyword>
<dbReference type="Pfam" id="PF01734">
    <property type="entry name" value="Patatin"/>
    <property type="match status" value="1"/>
</dbReference>
<evidence type="ECO:0000256" key="10">
    <source>
        <dbReference type="SAM" id="MobiDB-lite"/>
    </source>
</evidence>
<dbReference type="Gene3D" id="3.80.10.10">
    <property type="entry name" value="Ribonuclease Inhibitor"/>
    <property type="match status" value="1"/>
</dbReference>
<evidence type="ECO:0000313" key="12">
    <source>
        <dbReference type="EMBL" id="GJN32498.1"/>
    </source>
</evidence>
<keyword evidence="2" id="KW-0677">Repeat</keyword>
<evidence type="ECO:0000256" key="6">
    <source>
        <dbReference type="ARBA" id="ARBA00023098"/>
    </source>
</evidence>
<dbReference type="GO" id="GO:0006631">
    <property type="term" value="P:fatty acid metabolic process"/>
    <property type="evidence" value="ECO:0007669"/>
    <property type="project" value="TreeGrafter"/>
</dbReference>
<comment type="function">
    <text evidence="9">Lipolytic acyl hydrolase (LAH).</text>
</comment>
<dbReference type="SUPFAM" id="SSF52058">
    <property type="entry name" value="L domain-like"/>
    <property type="match status" value="1"/>
</dbReference>
<reference evidence="12" key="2">
    <citation type="submission" date="2021-12" db="EMBL/GenBank/DDBJ databases">
        <title>Resequencing data analysis of finger millet.</title>
        <authorList>
            <person name="Hatakeyama M."/>
            <person name="Aluri S."/>
            <person name="Balachadran M.T."/>
            <person name="Sivarajan S.R."/>
            <person name="Poveda L."/>
            <person name="Shimizu-Inatsugi R."/>
            <person name="Schlapbach R."/>
            <person name="Sreeman S.M."/>
            <person name="Shimizu K.K."/>
        </authorList>
    </citation>
    <scope>NUCLEOTIDE SEQUENCE</scope>
</reference>
<evidence type="ECO:0000256" key="7">
    <source>
        <dbReference type="ARBA" id="ARBA00025642"/>
    </source>
</evidence>